<dbReference type="PANTHER" id="PTHR23152:SF4">
    <property type="entry name" value="2-OXOADIPATE DEHYDROGENASE COMPLEX COMPONENT E1"/>
    <property type="match status" value="1"/>
</dbReference>
<feature type="domain" description="2-oxoglutarate dehydrogenase E1 component N-terminal" evidence="9">
    <location>
        <begin position="36"/>
        <end position="70"/>
    </location>
</feature>
<reference evidence="11" key="1">
    <citation type="submission" date="2013-02" db="EMBL/GenBank/DDBJ databases">
        <authorList>
            <person name="Hughes D."/>
        </authorList>
    </citation>
    <scope>NUCLEOTIDE SEQUENCE</scope>
    <source>
        <strain>Durham</strain>
        <strain evidence="11">NC isolate 2 -- Noor lab</strain>
    </source>
</reference>
<sequence>MASPKKIATILFNGHKTRNLLPVLSAKSYNSAASEPFLNGSTSNYVEEMYNNWLRDPTSVHTSWDAYFRSNTYAAPPNLAPTMRNMVPLSAVSGSAMAVGQPDEKIIDDHLAVQAIIRSYQSRGHLAAELDPLGIINPESSISKDGVARRANEAVLRQHSWFMMGNLFLHILLKAITIFVKFGVISSS</sequence>
<evidence type="ECO:0000256" key="7">
    <source>
        <dbReference type="ARBA" id="ARBA00042984"/>
    </source>
</evidence>
<keyword evidence="4" id="KW-0786">Thiamine pyrophosphate</keyword>
<evidence type="ECO:0000256" key="1">
    <source>
        <dbReference type="ARBA" id="ARBA00001964"/>
    </source>
</evidence>
<evidence type="ECO:0000256" key="5">
    <source>
        <dbReference type="ARBA" id="ARBA00037426"/>
    </source>
</evidence>
<dbReference type="Gene3D" id="1.10.287.1150">
    <property type="entry name" value="TPP helical domain"/>
    <property type="match status" value="1"/>
</dbReference>
<evidence type="ECO:0000313" key="11">
    <source>
        <dbReference type="Proteomes" id="UP000015102"/>
    </source>
</evidence>
<dbReference type="GO" id="GO:0005739">
    <property type="term" value="C:mitochondrion"/>
    <property type="evidence" value="ECO:0007669"/>
    <property type="project" value="TreeGrafter"/>
</dbReference>
<dbReference type="EnsemblMetazoa" id="MESCA008684-RA">
    <property type="protein sequence ID" value="MESCA008684-PA"/>
    <property type="gene ID" value="MESCA008684"/>
</dbReference>
<protein>
    <recommendedName>
        <fullName evidence="6">2-oxoglutarate dehydrogenase, mitochondrial</fullName>
    </recommendedName>
    <alternativeName>
        <fullName evidence="7">2-oxoglutarate dehydrogenase complex component E1</fullName>
    </alternativeName>
</protein>
<evidence type="ECO:0000256" key="3">
    <source>
        <dbReference type="ARBA" id="ARBA00023002"/>
    </source>
</evidence>
<dbReference type="InterPro" id="IPR032106">
    <property type="entry name" value="2-oxogl_dehyd_N"/>
</dbReference>
<comment type="similarity">
    <text evidence="2">Belongs to the alpha-ketoglutarate dehydrogenase family.</text>
</comment>
<dbReference type="HOGENOM" id="CLU_124087_0_0_1"/>
<evidence type="ECO:0000256" key="4">
    <source>
        <dbReference type="ARBA" id="ARBA00023052"/>
    </source>
</evidence>
<dbReference type="STRING" id="36166.T1GXX1"/>
<keyword evidence="8" id="KW-1133">Transmembrane helix</keyword>
<dbReference type="GO" id="GO:0006099">
    <property type="term" value="P:tricarboxylic acid cycle"/>
    <property type="evidence" value="ECO:0007669"/>
    <property type="project" value="TreeGrafter"/>
</dbReference>
<dbReference type="EMBL" id="CAQQ02169153">
    <property type="status" value="NOT_ANNOTATED_CDS"/>
    <property type="molecule type" value="Genomic_DNA"/>
</dbReference>
<keyword evidence="8" id="KW-0472">Membrane</keyword>
<comment type="cofactor">
    <cofactor evidence="1">
        <name>thiamine diphosphate</name>
        <dbReference type="ChEBI" id="CHEBI:58937"/>
    </cofactor>
</comment>
<name>T1GXX1_MEGSC</name>
<reference evidence="10" key="2">
    <citation type="submission" date="2015-06" db="UniProtKB">
        <authorList>
            <consortium name="EnsemblMetazoa"/>
        </authorList>
    </citation>
    <scope>IDENTIFICATION</scope>
</reference>
<proteinExistence type="inferred from homology"/>
<dbReference type="Proteomes" id="UP000015102">
    <property type="component" value="Unassembled WGS sequence"/>
</dbReference>
<dbReference type="InterPro" id="IPR011603">
    <property type="entry name" value="2oxoglutarate_DH_E1"/>
</dbReference>
<dbReference type="Pfam" id="PF16078">
    <property type="entry name" value="2-oxogl_dehyd_N"/>
    <property type="match status" value="1"/>
</dbReference>
<organism evidence="10 11">
    <name type="scientific">Megaselia scalaris</name>
    <name type="common">Humpbacked fly</name>
    <name type="synonym">Phora scalaris</name>
    <dbReference type="NCBI Taxonomy" id="36166"/>
    <lineage>
        <taxon>Eukaryota</taxon>
        <taxon>Metazoa</taxon>
        <taxon>Ecdysozoa</taxon>
        <taxon>Arthropoda</taxon>
        <taxon>Hexapoda</taxon>
        <taxon>Insecta</taxon>
        <taxon>Pterygota</taxon>
        <taxon>Neoptera</taxon>
        <taxon>Endopterygota</taxon>
        <taxon>Diptera</taxon>
        <taxon>Brachycera</taxon>
        <taxon>Muscomorpha</taxon>
        <taxon>Platypezoidea</taxon>
        <taxon>Phoridae</taxon>
        <taxon>Megaseliini</taxon>
        <taxon>Megaselia</taxon>
    </lineage>
</organism>
<dbReference type="GO" id="GO:0004591">
    <property type="term" value="F:oxoglutarate dehydrogenase (succinyl-transferring) activity"/>
    <property type="evidence" value="ECO:0007669"/>
    <property type="project" value="TreeGrafter"/>
</dbReference>
<dbReference type="GO" id="GO:0045252">
    <property type="term" value="C:oxoglutarate dehydrogenase complex"/>
    <property type="evidence" value="ECO:0007669"/>
    <property type="project" value="TreeGrafter"/>
</dbReference>
<feature type="transmembrane region" description="Helical" evidence="8">
    <location>
        <begin position="167"/>
        <end position="185"/>
    </location>
</feature>
<keyword evidence="3" id="KW-0560">Oxidoreductase</keyword>
<keyword evidence="11" id="KW-1185">Reference proteome</keyword>
<dbReference type="PANTHER" id="PTHR23152">
    <property type="entry name" value="2-OXOGLUTARATE DEHYDROGENASE"/>
    <property type="match status" value="1"/>
</dbReference>
<comment type="function">
    <text evidence="5">The 2-oxoglutarate dehydrogenase complex catalyzes the overall conversion of 2-oxoglutarate to succinyl-CoA and CO(2). It contains multiple copies of three enzymatic components: 2-oxoglutarate dehydrogenase (E1), dihydrolipoamide succinyltransferase (E2) and lipoamide dehydrogenase (E3).</text>
</comment>
<evidence type="ECO:0000313" key="10">
    <source>
        <dbReference type="EnsemblMetazoa" id="MESCA008684-PA"/>
    </source>
</evidence>
<dbReference type="GO" id="GO:0030976">
    <property type="term" value="F:thiamine pyrophosphate binding"/>
    <property type="evidence" value="ECO:0007669"/>
    <property type="project" value="InterPro"/>
</dbReference>
<evidence type="ECO:0000256" key="6">
    <source>
        <dbReference type="ARBA" id="ARBA00040267"/>
    </source>
</evidence>
<evidence type="ECO:0000256" key="8">
    <source>
        <dbReference type="SAM" id="Phobius"/>
    </source>
</evidence>
<accession>T1GXX1</accession>
<evidence type="ECO:0000259" key="9">
    <source>
        <dbReference type="Pfam" id="PF16078"/>
    </source>
</evidence>
<keyword evidence="8" id="KW-0812">Transmembrane</keyword>
<evidence type="ECO:0000256" key="2">
    <source>
        <dbReference type="ARBA" id="ARBA00006936"/>
    </source>
</evidence>
<dbReference type="AlphaFoldDB" id="T1GXX1"/>